<evidence type="ECO:0000313" key="7">
    <source>
        <dbReference type="Proteomes" id="UP000286050"/>
    </source>
</evidence>
<evidence type="ECO:0000259" key="5">
    <source>
        <dbReference type="Pfam" id="PF01321"/>
    </source>
</evidence>
<reference evidence="6 7" key="1">
    <citation type="submission" date="2018-08" db="EMBL/GenBank/DDBJ databases">
        <title>A genome reference for cultivated species of the human gut microbiota.</title>
        <authorList>
            <person name="Zou Y."/>
            <person name="Xue W."/>
            <person name="Luo G."/>
        </authorList>
    </citation>
    <scope>NUCLEOTIDE SEQUENCE [LARGE SCALE GENOMIC DNA]</scope>
    <source>
        <strain evidence="6 7">AM30-5LB</strain>
    </source>
</reference>
<gene>
    <name evidence="6" type="ORF">DW787_01015</name>
</gene>
<dbReference type="PANTHER" id="PTHR46112:SF8">
    <property type="entry name" value="CYTOPLASMIC PEPTIDASE PEPQ-RELATED"/>
    <property type="match status" value="1"/>
</dbReference>
<keyword evidence="1 3" id="KW-0479">Metal-binding</keyword>
<keyword evidence="6" id="KW-0031">Aminopeptidase</keyword>
<comment type="similarity">
    <text evidence="3">Belongs to the peptidase M24B family.</text>
</comment>
<dbReference type="PROSITE" id="PS00491">
    <property type="entry name" value="PROLINE_PEPTIDASE"/>
    <property type="match status" value="1"/>
</dbReference>
<dbReference type="CDD" id="cd01092">
    <property type="entry name" value="APP-like"/>
    <property type="match status" value="1"/>
</dbReference>
<dbReference type="InterPro" id="IPR000994">
    <property type="entry name" value="Pept_M24"/>
</dbReference>
<sequence>MSEILNGPAGRIARLRALMAERGYDAVVVRDEANLRWLTGAMRVFDYTGEYPHVAFVTADECFLHTDSRYFNSFEENMPAGSPWKLDMDEIDMPRWVAEHARSTKSRVVAVEDDMHINFFRGIERGLEDCSICASLPLMHGDLQLMRAIKDAEEIELMRHAQSITDAAFAHMCEFIRPGLTEKQLRTELETFMFDHGADDLAFGSIVASGPNTANPHAISSDRVVEKGDFVLMDYGAGYRDYKSDMTRTVCVGEPSEKQREIYDIVRRTHEECVAAIHAGVDGHDIYLLSKKIIGDAGYGEYYGHGLGHGVGIDIHELPVFGRKSNIVEEGAVITVEPGIYLPGVGGVRLEDYGVVTKDGYEPFTTSTHELVVIDC</sequence>
<dbReference type="SUPFAM" id="SSF55920">
    <property type="entry name" value="Creatinase/aminopeptidase"/>
    <property type="match status" value="1"/>
</dbReference>
<dbReference type="EMBL" id="QSJI01000001">
    <property type="protein sequence ID" value="RHD57455.1"/>
    <property type="molecule type" value="Genomic_DNA"/>
</dbReference>
<protein>
    <submittedName>
        <fullName evidence="6">Aminopeptidase P family protein</fullName>
    </submittedName>
</protein>
<proteinExistence type="inferred from homology"/>
<dbReference type="InterPro" id="IPR029149">
    <property type="entry name" value="Creatin/AminoP/Spt16_N"/>
</dbReference>
<dbReference type="Pfam" id="PF00557">
    <property type="entry name" value="Peptidase_M24"/>
    <property type="match status" value="1"/>
</dbReference>
<dbReference type="Proteomes" id="UP000286050">
    <property type="component" value="Unassembled WGS sequence"/>
</dbReference>
<evidence type="ECO:0000256" key="3">
    <source>
        <dbReference type="RuleBase" id="RU000590"/>
    </source>
</evidence>
<dbReference type="PANTHER" id="PTHR46112">
    <property type="entry name" value="AMINOPEPTIDASE"/>
    <property type="match status" value="1"/>
</dbReference>
<comment type="caution">
    <text evidence="6">The sequence shown here is derived from an EMBL/GenBank/DDBJ whole genome shotgun (WGS) entry which is preliminary data.</text>
</comment>
<dbReference type="RefSeq" id="WP_118271255.1">
    <property type="nucleotide sequence ID" value="NZ_QSJI01000001.1"/>
</dbReference>
<feature type="domain" description="Peptidase M24" evidence="4">
    <location>
        <begin position="156"/>
        <end position="358"/>
    </location>
</feature>
<dbReference type="GO" id="GO:0004177">
    <property type="term" value="F:aminopeptidase activity"/>
    <property type="evidence" value="ECO:0007669"/>
    <property type="project" value="UniProtKB-KW"/>
</dbReference>
<dbReference type="SUPFAM" id="SSF53092">
    <property type="entry name" value="Creatinase/prolidase N-terminal domain"/>
    <property type="match status" value="1"/>
</dbReference>
<name>A0A414FZY4_9ACTN</name>
<dbReference type="InterPro" id="IPR050659">
    <property type="entry name" value="Peptidase_M24B"/>
</dbReference>
<dbReference type="Pfam" id="PF01321">
    <property type="entry name" value="Creatinase_N"/>
    <property type="match status" value="1"/>
</dbReference>
<dbReference type="InterPro" id="IPR001131">
    <property type="entry name" value="Peptidase_M24B_aminopep-P_CS"/>
</dbReference>
<evidence type="ECO:0000256" key="2">
    <source>
        <dbReference type="ARBA" id="ARBA00022801"/>
    </source>
</evidence>
<accession>A0A414FZY4</accession>
<evidence type="ECO:0000259" key="4">
    <source>
        <dbReference type="Pfam" id="PF00557"/>
    </source>
</evidence>
<organism evidence="6 7">
    <name type="scientific">Collinsella intestinalis</name>
    <dbReference type="NCBI Taxonomy" id="147207"/>
    <lineage>
        <taxon>Bacteria</taxon>
        <taxon>Bacillati</taxon>
        <taxon>Actinomycetota</taxon>
        <taxon>Coriobacteriia</taxon>
        <taxon>Coriobacteriales</taxon>
        <taxon>Coriobacteriaceae</taxon>
        <taxon>Collinsella</taxon>
    </lineage>
</organism>
<evidence type="ECO:0000313" key="6">
    <source>
        <dbReference type="EMBL" id="RHD57455.1"/>
    </source>
</evidence>
<dbReference type="Gene3D" id="3.40.350.10">
    <property type="entry name" value="Creatinase/prolidase N-terminal domain"/>
    <property type="match status" value="1"/>
</dbReference>
<dbReference type="AlphaFoldDB" id="A0A414FZY4"/>
<keyword evidence="6" id="KW-0645">Protease</keyword>
<dbReference type="InterPro" id="IPR000587">
    <property type="entry name" value="Creatinase_N"/>
</dbReference>
<feature type="domain" description="Creatinase N-terminal" evidence="5">
    <location>
        <begin position="11"/>
        <end position="133"/>
    </location>
</feature>
<dbReference type="GO" id="GO:0046872">
    <property type="term" value="F:metal ion binding"/>
    <property type="evidence" value="ECO:0007669"/>
    <property type="project" value="UniProtKB-KW"/>
</dbReference>
<dbReference type="InterPro" id="IPR036005">
    <property type="entry name" value="Creatinase/aminopeptidase-like"/>
</dbReference>
<keyword evidence="2" id="KW-0378">Hydrolase</keyword>
<dbReference type="Gene3D" id="3.90.230.10">
    <property type="entry name" value="Creatinase/methionine aminopeptidase superfamily"/>
    <property type="match status" value="1"/>
</dbReference>
<evidence type="ECO:0000256" key="1">
    <source>
        <dbReference type="ARBA" id="ARBA00022723"/>
    </source>
</evidence>